<feature type="compositionally biased region" description="Polar residues" evidence="2">
    <location>
        <begin position="12"/>
        <end position="23"/>
    </location>
</feature>
<reference evidence="3 4" key="1">
    <citation type="journal article" date="2024" name="Nat. Commun.">
        <title>Phylogenomics reveals the evolutionary origins of lichenization in chlorophyte algae.</title>
        <authorList>
            <person name="Puginier C."/>
            <person name="Libourel C."/>
            <person name="Otte J."/>
            <person name="Skaloud P."/>
            <person name="Haon M."/>
            <person name="Grisel S."/>
            <person name="Petersen M."/>
            <person name="Berrin J.G."/>
            <person name="Delaux P.M."/>
            <person name="Dal Grande F."/>
            <person name="Keller J."/>
        </authorList>
    </citation>
    <scope>NUCLEOTIDE SEQUENCE [LARGE SCALE GENOMIC DNA]</scope>
    <source>
        <strain evidence="3 4">SAG 2036</strain>
    </source>
</reference>
<dbReference type="EMBL" id="JALJOQ010000022">
    <property type="protein sequence ID" value="KAK9808577.1"/>
    <property type="molecule type" value="Genomic_DNA"/>
</dbReference>
<comment type="caution">
    <text evidence="3">The sequence shown here is derived from an EMBL/GenBank/DDBJ whole genome shotgun (WGS) entry which is preliminary data.</text>
</comment>
<evidence type="ECO:0000256" key="2">
    <source>
        <dbReference type="SAM" id="MobiDB-lite"/>
    </source>
</evidence>
<keyword evidence="1" id="KW-0175">Coiled coil</keyword>
<evidence type="ECO:0000313" key="4">
    <source>
        <dbReference type="Proteomes" id="UP001465755"/>
    </source>
</evidence>
<dbReference type="PANTHER" id="PTHR37445">
    <property type="entry name" value="PROTEIN CBG24663"/>
    <property type="match status" value="1"/>
</dbReference>
<feature type="region of interest" description="Disordered" evidence="2">
    <location>
        <begin position="1"/>
        <end position="45"/>
    </location>
</feature>
<protein>
    <submittedName>
        <fullName evidence="3">Uncharacterized protein</fullName>
    </submittedName>
</protein>
<dbReference type="AlphaFoldDB" id="A0AAW1PI80"/>
<sequence length="300" mass="33224">MWSSFTRKRDASTNPIGSPSGSGTLPDDVEGPPAARPREDGPEPSEVRIDALEARLAKLTETVKTQGIQLAAYITSEGAVREDNARLKAELVVERAKVASLQEASERLDHQVKQLDAKVTHPTYASVVSQGAASELRAAQAKNKEDIEQLRSQAEQQDRQSRAANIMVFGLQESDSQSPAEQVSECLRSVGAPGRERIVRAVRLGQQQGGQPRPVKVIMATQADAVNVLRRTRELRQRRQVRVDKDLTPTQARKRSSQLKAAKDLRDLGYFTVFNAEKLLYFKKGSDRREVFDGRFPSPV</sequence>
<organism evidence="3 4">
    <name type="scientific">Symbiochloris irregularis</name>
    <dbReference type="NCBI Taxonomy" id="706552"/>
    <lineage>
        <taxon>Eukaryota</taxon>
        <taxon>Viridiplantae</taxon>
        <taxon>Chlorophyta</taxon>
        <taxon>core chlorophytes</taxon>
        <taxon>Trebouxiophyceae</taxon>
        <taxon>Trebouxiales</taxon>
        <taxon>Trebouxiaceae</taxon>
        <taxon>Symbiochloris</taxon>
    </lineage>
</organism>
<keyword evidence="4" id="KW-1185">Reference proteome</keyword>
<accession>A0AAW1PI80</accession>
<dbReference type="Proteomes" id="UP001465755">
    <property type="component" value="Unassembled WGS sequence"/>
</dbReference>
<gene>
    <name evidence="3" type="ORF">WJX73_010877</name>
</gene>
<evidence type="ECO:0000256" key="1">
    <source>
        <dbReference type="SAM" id="Coils"/>
    </source>
</evidence>
<proteinExistence type="predicted"/>
<name>A0AAW1PI80_9CHLO</name>
<dbReference type="PANTHER" id="PTHR37445:SF3">
    <property type="entry name" value="ZINC FINGER PHD-TYPE DOMAIN-CONTAINING PROTEIN"/>
    <property type="match status" value="1"/>
</dbReference>
<feature type="compositionally biased region" description="Basic and acidic residues" evidence="2">
    <location>
        <begin position="36"/>
        <end position="45"/>
    </location>
</feature>
<evidence type="ECO:0000313" key="3">
    <source>
        <dbReference type="EMBL" id="KAK9808577.1"/>
    </source>
</evidence>
<feature type="coiled-coil region" evidence="1">
    <location>
        <begin position="49"/>
        <end position="167"/>
    </location>
</feature>